<evidence type="ECO:0000313" key="3">
    <source>
        <dbReference type="Proteomes" id="UP000323454"/>
    </source>
</evidence>
<dbReference type="RefSeq" id="WP_149851341.1">
    <property type="nucleotide sequence ID" value="NZ_VUOB01000038.1"/>
</dbReference>
<reference evidence="2 3" key="2">
    <citation type="submission" date="2019-09" db="EMBL/GenBank/DDBJ databases">
        <authorList>
            <person name="Jin C."/>
        </authorList>
    </citation>
    <scope>NUCLEOTIDE SEQUENCE [LARGE SCALE GENOMIC DNA]</scope>
    <source>
        <strain evidence="2 3">AN110305</strain>
    </source>
</reference>
<feature type="transmembrane region" description="Helical" evidence="1">
    <location>
        <begin position="86"/>
        <end position="109"/>
    </location>
</feature>
<evidence type="ECO:0008006" key="4">
    <source>
        <dbReference type="Google" id="ProtNLM"/>
    </source>
</evidence>
<accession>A0A5B2X7P7</accession>
<dbReference type="Proteomes" id="UP000323454">
    <property type="component" value="Unassembled WGS sequence"/>
</dbReference>
<reference evidence="2 3" key="1">
    <citation type="submission" date="2019-09" db="EMBL/GenBank/DDBJ databases">
        <title>Goodfellowia gen. nov., a new genus of the Pseudonocardineae related to Actinoalloteichus, containing Goodfellowia coeruleoviolacea gen. nov., comb. nov. gen. nov., comb. nov.</title>
        <authorList>
            <person name="Labeda D."/>
        </authorList>
    </citation>
    <scope>NUCLEOTIDE SEQUENCE [LARGE SCALE GENOMIC DNA]</scope>
    <source>
        <strain evidence="2 3">AN110305</strain>
    </source>
</reference>
<gene>
    <name evidence="2" type="ORF">F0L68_21035</name>
</gene>
<keyword evidence="1" id="KW-1133">Transmembrane helix</keyword>
<organism evidence="2 3">
    <name type="scientific">Solihabitans fulvus</name>
    <dbReference type="NCBI Taxonomy" id="1892852"/>
    <lineage>
        <taxon>Bacteria</taxon>
        <taxon>Bacillati</taxon>
        <taxon>Actinomycetota</taxon>
        <taxon>Actinomycetes</taxon>
        <taxon>Pseudonocardiales</taxon>
        <taxon>Pseudonocardiaceae</taxon>
        <taxon>Solihabitans</taxon>
    </lineage>
</organism>
<dbReference type="EMBL" id="VUOB01000038">
    <property type="protein sequence ID" value="KAA2259427.1"/>
    <property type="molecule type" value="Genomic_DNA"/>
</dbReference>
<name>A0A5B2X7P7_9PSEU</name>
<evidence type="ECO:0000256" key="1">
    <source>
        <dbReference type="SAM" id="Phobius"/>
    </source>
</evidence>
<keyword evidence="1" id="KW-0472">Membrane</keyword>
<evidence type="ECO:0000313" key="2">
    <source>
        <dbReference type="EMBL" id="KAA2259427.1"/>
    </source>
</evidence>
<feature type="transmembrane region" description="Helical" evidence="1">
    <location>
        <begin position="30"/>
        <end position="49"/>
    </location>
</feature>
<dbReference type="OrthoDB" id="5190621at2"/>
<dbReference type="AlphaFoldDB" id="A0A5B2X7P7"/>
<sequence>MTKNEPGGAAAIPTTHAGAVLTYADAMLRAALWPGLAVAVVGIVVSTVVTGVPGLVGGAIGAGLALGGSLFTLYMMRRSAELQPMMLMGVALGSFFAKLIALFIIATLLKGVSWLNARSLAFTMLATFAVWTYFEVRGFRSAKVPTLIMPPSDADPDA</sequence>
<feature type="transmembrane region" description="Helical" evidence="1">
    <location>
        <begin position="55"/>
        <end position="74"/>
    </location>
</feature>
<keyword evidence="1" id="KW-0812">Transmembrane</keyword>
<proteinExistence type="predicted"/>
<feature type="transmembrane region" description="Helical" evidence="1">
    <location>
        <begin position="115"/>
        <end position="134"/>
    </location>
</feature>
<keyword evidence="3" id="KW-1185">Reference proteome</keyword>
<protein>
    <recommendedName>
        <fullName evidence="4">ATP synthase protein I</fullName>
    </recommendedName>
</protein>
<comment type="caution">
    <text evidence="2">The sequence shown here is derived from an EMBL/GenBank/DDBJ whole genome shotgun (WGS) entry which is preliminary data.</text>
</comment>